<name>W1P6I0_AMBTC</name>
<sequence>MTQRNKRRSAEKPTAVKFDRSDSGMAGGVLILGGIVAVGAVAGAIAALRRKTSNKTDDEYGKRGDGNSKRTPRENGNGGGLRSLLQIHGKQFSPVQSPDDDAPHEGYPSNQQPPENEEHRSQMTGPAQNCSTGRTGTGTLTESHWD</sequence>
<reference evidence="4" key="1">
    <citation type="journal article" date="2013" name="Science">
        <title>The Amborella genome and the evolution of flowering plants.</title>
        <authorList>
            <consortium name="Amborella Genome Project"/>
        </authorList>
    </citation>
    <scope>NUCLEOTIDE SEQUENCE [LARGE SCALE GENOMIC DNA]</scope>
</reference>
<evidence type="ECO:0000256" key="1">
    <source>
        <dbReference type="SAM" id="MobiDB-lite"/>
    </source>
</evidence>
<keyword evidence="2" id="KW-1133">Transmembrane helix</keyword>
<feature type="region of interest" description="Disordered" evidence="1">
    <location>
        <begin position="48"/>
        <end position="146"/>
    </location>
</feature>
<keyword evidence="2" id="KW-0472">Membrane</keyword>
<protein>
    <submittedName>
        <fullName evidence="3">Uncharacterized protein</fullName>
    </submittedName>
</protein>
<feature type="region of interest" description="Disordered" evidence="1">
    <location>
        <begin position="1"/>
        <end position="25"/>
    </location>
</feature>
<dbReference type="EMBL" id="KI394358">
    <property type="protein sequence ID" value="ERN03176.1"/>
    <property type="molecule type" value="Genomic_DNA"/>
</dbReference>
<feature type="compositionally biased region" description="Basic and acidic residues" evidence="1">
    <location>
        <begin position="54"/>
        <end position="73"/>
    </location>
</feature>
<gene>
    <name evidence="3" type="ORF">AMTR_s00003p00130600</name>
</gene>
<dbReference type="AlphaFoldDB" id="W1P6I0"/>
<dbReference type="Proteomes" id="UP000017836">
    <property type="component" value="Unassembled WGS sequence"/>
</dbReference>
<evidence type="ECO:0000313" key="3">
    <source>
        <dbReference type="EMBL" id="ERN03176.1"/>
    </source>
</evidence>
<accession>W1P6I0</accession>
<dbReference type="HOGENOM" id="CLU_1779913_0_0_1"/>
<keyword evidence="2" id="KW-0812">Transmembrane</keyword>
<keyword evidence="4" id="KW-1185">Reference proteome</keyword>
<proteinExistence type="predicted"/>
<evidence type="ECO:0000256" key="2">
    <source>
        <dbReference type="SAM" id="Phobius"/>
    </source>
</evidence>
<feature type="transmembrane region" description="Helical" evidence="2">
    <location>
        <begin position="25"/>
        <end position="48"/>
    </location>
</feature>
<organism evidence="3 4">
    <name type="scientific">Amborella trichopoda</name>
    <dbReference type="NCBI Taxonomy" id="13333"/>
    <lineage>
        <taxon>Eukaryota</taxon>
        <taxon>Viridiplantae</taxon>
        <taxon>Streptophyta</taxon>
        <taxon>Embryophyta</taxon>
        <taxon>Tracheophyta</taxon>
        <taxon>Spermatophyta</taxon>
        <taxon>Magnoliopsida</taxon>
        <taxon>Amborellales</taxon>
        <taxon>Amborellaceae</taxon>
        <taxon>Amborella</taxon>
    </lineage>
</organism>
<dbReference type="Gramene" id="ERN03176">
    <property type="protein sequence ID" value="ERN03176"/>
    <property type="gene ID" value="AMTR_s00003p00130600"/>
</dbReference>
<evidence type="ECO:0000313" key="4">
    <source>
        <dbReference type="Proteomes" id="UP000017836"/>
    </source>
</evidence>
<feature type="compositionally biased region" description="Polar residues" evidence="1">
    <location>
        <begin position="122"/>
        <end position="146"/>
    </location>
</feature>